<keyword evidence="1" id="KW-0472">Membrane</keyword>
<name>A0A7W9AH61_9SPHN</name>
<feature type="transmembrane region" description="Helical" evidence="1">
    <location>
        <begin position="16"/>
        <end position="32"/>
    </location>
</feature>
<dbReference type="AlphaFoldDB" id="A0A7W9AH61"/>
<comment type="caution">
    <text evidence="2">The sequence shown here is derived from an EMBL/GenBank/DDBJ whole genome shotgun (WGS) entry which is preliminary data.</text>
</comment>
<sequence>MAITETPGDRWENTRLFLMTFVAGFLAFYGMIA</sequence>
<evidence type="ECO:0000313" key="3">
    <source>
        <dbReference type="Proteomes" id="UP000549617"/>
    </source>
</evidence>
<gene>
    <name evidence="2" type="ORF">FHS49_001567</name>
</gene>
<reference evidence="2 3" key="1">
    <citation type="submission" date="2020-08" db="EMBL/GenBank/DDBJ databases">
        <title>Genomic Encyclopedia of Type Strains, Phase IV (KMG-IV): sequencing the most valuable type-strain genomes for metagenomic binning, comparative biology and taxonomic classification.</title>
        <authorList>
            <person name="Goeker M."/>
        </authorList>
    </citation>
    <scope>NUCLEOTIDE SEQUENCE [LARGE SCALE GENOMIC DNA]</scope>
    <source>
        <strain evidence="2 3">DSM 25079</strain>
    </source>
</reference>
<proteinExistence type="predicted"/>
<dbReference type="Proteomes" id="UP000549617">
    <property type="component" value="Unassembled WGS sequence"/>
</dbReference>
<keyword evidence="1" id="KW-1133">Transmembrane helix</keyword>
<evidence type="ECO:0000256" key="1">
    <source>
        <dbReference type="SAM" id="Phobius"/>
    </source>
</evidence>
<keyword evidence="1" id="KW-0812">Transmembrane</keyword>
<dbReference type="EMBL" id="JACIJC010000002">
    <property type="protein sequence ID" value="MBB5685559.1"/>
    <property type="molecule type" value="Genomic_DNA"/>
</dbReference>
<keyword evidence="3" id="KW-1185">Reference proteome</keyword>
<protein>
    <submittedName>
        <fullName evidence="2">Uncharacterized protein</fullName>
    </submittedName>
</protein>
<accession>A0A7W9AH61</accession>
<organism evidence="2 3">
    <name type="scientific">Sphingobium boeckii</name>
    <dbReference type="NCBI Taxonomy" id="1082345"/>
    <lineage>
        <taxon>Bacteria</taxon>
        <taxon>Pseudomonadati</taxon>
        <taxon>Pseudomonadota</taxon>
        <taxon>Alphaproteobacteria</taxon>
        <taxon>Sphingomonadales</taxon>
        <taxon>Sphingomonadaceae</taxon>
        <taxon>Sphingobium</taxon>
    </lineage>
</organism>
<evidence type="ECO:0000313" key="2">
    <source>
        <dbReference type="EMBL" id="MBB5685559.1"/>
    </source>
</evidence>